<dbReference type="Pfam" id="PF08378">
    <property type="entry name" value="NERD"/>
    <property type="match status" value="1"/>
</dbReference>
<feature type="compositionally biased region" description="Basic residues" evidence="1">
    <location>
        <begin position="248"/>
        <end position="257"/>
    </location>
</feature>
<proteinExistence type="predicted"/>
<dbReference type="RefSeq" id="WP_308451907.1">
    <property type="nucleotide sequence ID" value="NZ_JAJEPU010000044.1"/>
</dbReference>
<evidence type="ECO:0000313" key="4">
    <source>
        <dbReference type="EMBL" id="MCC2165647.1"/>
    </source>
</evidence>
<keyword evidence="5" id="KW-1185">Reference proteome</keyword>
<organism evidence="4 5">
    <name type="scientific">Brotaphodocola catenula</name>
    <dbReference type="NCBI Taxonomy" id="2885361"/>
    <lineage>
        <taxon>Bacteria</taxon>
        <taxon>Bacillati</taxon>
        <taxon>Bacillota</taxon>
        <taxon>Clostridia</taxon>
        <taxon>Lachnospirales</taxon>
        <taxon>Lachnospiraceae</taxon>
        <taxon>Brotaphodocola</taxon>
    </lineage>
</organism>
<keyword evidence="2" id="KW-0812">Transmembrane</keyword>
<dbReference type="InterPro" id="IPR011528">
    <property type="entry name" value="NERD"/>
</dbReference>
<gene>
    <name evidence="4" type="ORF">LKD32_12315</name>
</gene>
<feature type="compositionally biased region" description="Low complexity" evidence="1">
    <location>
        <begin position="261"/>
        <end position="272"/>
    </location>
</feature>
<feature type="compositionally biased region" description="Basic residues" evidence="1">
    <location>
        <begin position="273"/>
        <end position="282"/>
    </location>
</feature>
<dbReference type="EMBL" id="JAJEPU010000044">
    <property type="protein sequence ID" value="MCC2165647.1"/>
    <property type="molecule type" value="Genomic_DNA"/>
</dbReference>
<dbReference type="AlphaFoldDB" id="A0AAE3DKV2"/>
<keyword evidence="2" id="KW-1133">Transmembrane helix</keyword>
<evidence type="ECO:0000313" key="5">
    <source>
        <dbReference type="Proteomes" id="UP001198962"/>
    </source>
</evidence>
<evidence type="ECO:0000256" key="2">
    <source>
        <dbReference type="SAM" id="Phobius"/>
    </source>
</evidence>
<sequence length="282" mass="32146">MQLLNNNLSIFILILVLAGVLALLWHRFTNSPAGQFYKTTYHKITHNSYRKIQKDKGAYGEYQIYQNLASYERDGAHFLFNCYLPWRSGETTEIDALMIHHSGIYVFESKNYGGIIAGKEADEYWTQTLPAKGHSMTQNTFFNPILQNHSHISCLKELLSREAREIFAQTSKKTTKKEVPIHSVIVFSDHCDLKSVPRRTTESVTATYRTLPKIVAPIASKKRYALSAEEVSQIAKLLYPCTQASTAQKHRHVKSVQKRVNSSQNAGKSSKSSTHRRTQSHR</sequence>
<feature type="transmembrane region" description="Helical" evidence="2">
    <location>
        <begin position="6"/>
        <end position="25"/>
    </location>
</feature>
<accession>A0AAE3DKV2</accession>
<feature type="region of interest" description="Disordered" evidence="1">
    <location>
        <begin position="248"/>
        <end position="282"/>
    </location>
</feature>
<dbReference type="Proteomes" id="UP001198962">
    <property type="component" value="Unassembled WGS sequence"/>
</dbReference>
<comment type="caution">
    <text evidence="4">The sequence shown here is derived from an EMBL/GenBank/DDBJ whole genome shotgun (WGS) entry which is preliminary data.</text>
</comment>
<evidence type="ECO:0000256" key="1">
    <source>
        <dbReference type="SAM" id="MobiDB-lite"/>
    </source>
</evidence>
<dbReference type="PROSITE" id="PS50965">
    <property type="entry name" value="NERD"/>
    <property type="match status" value="1"/>
</dbReference>
<evidence type="ECO:0000259" key="3">
    <source>
        <dbReference type="PROSITE" id="PS50965"/>
    </source>
</evidence>
<feature type="domain" description="NERD" evidence="3">
    <location>
        <begin position="56"/>
        <end position="178"/>
    </location>
</feature>
<name>A0AAE3DKV2_9FIRM</name>
<reference evidence="4" key="1">
    <citation type="submission" date="2021-10" db="EMBL/GenBank/DDBJ databases">
        <title>Anaerobic single-cell dispensing facilitates the cultivation of human gut bacteria.</title>
        <authorList>
            <person name="Afrizal A."/>
        </authorList>
    </citation>
    <scope>NUCLEOTIDE SEQUENCE</scope>
    <source>
        <strain evidence="4">CLA-AA-H274</strain>
    </source>
</reference>
<protein>
    <submittedName>
        <fullName evidence="4">NERD domain-containing protein</fullName>
    </submittedName>
</protein>
<keyword evidence="2" id="KW-0472">Membrane</keyword>